<dbReference type="AlphaFoldDB" id="A0A9D2P2R8"/>
<comment type="caution">
    <text evidence="1">The sequence shown here is derived from an EMBL/GenBank/DDBJ whole genome shotgun (WGS) entry which is preliminary data.</text>
</comment>
<evidence type="ECO:0000313" key="2">
    <source>
        <dbReference type="Proteomes" id="UP000823882"/>
    </source>
</evidence>
<reference evidence="1" key="2">
    <citation type="submission" date="2021-04" db="EMBL/GenBank/DDBJ databases">
        <authorList>
            <person name="Gilroy R."/>
        </authorList>
    </citation>
    <scope>NUCLEOTIDE SEQUENCE</scope>
    <source>
        <strain evidence="1">CHK186-1790</strain>
    </source>
</reference>
<proteinExistence type="predicted"/>
<organism evidence="1 2">
    <name type="scientific">Candidatus Intestinimonas pullistercoris</name>
    <dbReference type="NCBI Taxonomy" id="2838623"/>
    <lineage>
        <taxon>Bacteria</taxon>
        <taxon>Bacillati</taxon>
        <taxon>Bacillota</taxon>
        <taxon>Clostridia</taxon>
        <taxon>Eubacteriales</taxon>
        <taxon>Intestinimonas</taxon>
    </lineage>
</organism>
<reference evidence="1" key="1">
    <citation type="journal article" date="2021" name="PeerJ">
        <title>Extensive microbial diversity within the chicken gut microbiome revealed by metagenomics and culture.</title>
        <authorList>
            <person name="Gilroy R."/>
            <person name="Ravi A."/>
            <person name="Getino M."/>
            <person name="Pursley I."/>
            <person name="Horton D.L."/>
            <person name="Alikhan N.F."/>
            <person name="Baker D."/>
            <person name="Gharbi K."/>
            <person name="Hall N."/>
            <person name="Watson M."/>
            <person name="Adriaenssens E.M."/>
            <person name="Foster-Nyarko E."/>
            <person name="Jarju S."/>
            <person name="Secka A."/>
            <person name="Antonio M."/>
            <person name="Oren A."/>
            <person name="Chaudhuri R.R."/>
            <person name="La Ragione R."/>
            <person name="Hildebrand F."/>
            <person name="Pallen M.J."/>
        </authorList>
    </citation>
    <scope>NUCLEOTIDE SEQUENCE</scope>
    <source>
        <strain evidence="1">CHK186-1790</strain>
    </source>
</reference>
<evidence type="ECO:0000313" key="1">
    <source>
        <dbReference type="EMBL" id="HJC42053.1"/>
    </source>
</evidence>
<gene>
    <name evidence="1" type="ORF">H9701_10975</name>
</gene>
<name>A0A9D2P2R8_9FIRM</name>
<dbReference type="SUPFAM" id="SSF56563">
    <property type="entry name" value="Major capsid protein gp5"/>
    <property type="match status" value="1"/>
</dbReference>
<dbReference type="Pfam" id="PF25209">
    <property type="entry name" value="Phage_capsid_4"/>
    <property type="match status" value="1"/>
</dbReference>
<dbReference type="Proteomes" id="UP000823882">
    <property type="component" value="Unassembled WGS sequence"/>
</dbReference>
<dbReference type="EMBL" id="DWWJ01000206">
    <property type="protein sequence ID" value="HJC42053.1"/>
    <property type="molecule type" value="Genomic_DNA"/>
</dbReference>
<accession>A0A9D2P2R8</accession>
<sequence>MAYAYDNLKLEKGMYQEAGKSFSQVLEELDPGQNYRGTPLEGLDAYQRQLKRFDIKVKGTSSDVVEKFFRTSDSAVLFPEYIARSVRQGMEETDLLPEITASVTRFEGLDYRSIASVPDEEKELYRVEEGAALPATTVKTQENLVRLHKRGRMLVASYEAIRYQKLDLFSVTLRQIGAHINRMLLQDAIDVLENGDGNDNAATGYTIGTTPIGGTKGTLDYDALVDFWAQFEPYEMNTLLVPNDVMVSMLKLEEFQNPLTGLNFQGTGKLTTPLGAKLLRTSALGSGKLIGLDKRYALEMVQGSDVVVEYDKLIDRQLERAAVTTIAGFAKLFQEAGKVLTV</sequence>
<protein>
    <submittedName>
        <fullName evidence="1">Phage major capsid protein</fullName>
    </submittedName>
</protein>